<evidence type="ECO:0000313" key="1">
    <source>
        <dbReference type="EMBL" id="QBM87360.1"/>
    </source>
</evidence>
<dbReference type="Proteomes" id="UP000292447">
    <property type="component" value="Chromosome II"/>
</dbReference>
<protein>
    <submittedName>
        <fullName evidence="1">Uncharacterized protein</fullName>
    </submittedName>
</protein>
<keyword evidence="2" id="KW-1185">Reference proteome</keyword>
<organism evidence="1 2">
    <name type="scientific">Metschnikowia aff. pulcherrima</name>
    <dbReference type="NCBI Taxonomy" id="2163413"/>
    <lineage>
        <taxon>Eukaryota</taxon>
        <taxon>Fungi</taxon>
        <taxon>Dikarya</taxon>
        <taxon>Ascomycota</taxon>
        <taxon>Saccharomycotina</taxon>
        <taxon>Pichiomycetes</taxon>
        <taxon>Metschnikowiaceae</taxon>
        <taxon>Metschnikowia</taxon>
    </lineage>
</organism>
<gene>
    <name evidence="1" type="ORF">METSCH_B05620</name>
</gene>
<accession>A0A4P6XJJ6</accession>
<reference evidence="2" key="1">
    <citation type="submission" date="2019-03" db="EMBL/GenBank/DDBJ databases">
        <title>Snf2 controls pulcherriminic acid biosynthesis and connects pigmentation and antifungal activity of the yeast Metschnikowia pulcherrima.</title>
        <authorList>
            <person name="Gore-Lloyd D."/>
            <person name="Sumann I."/>
            <person name="Brachmann A.O."/>
            <person name="Schneeberger K."/>
            <person name="Ortiz-Merino R.A."/>
            <person name="Moreno-Beltran M."/>
            <person name="Schlaefli M."/>
            <person name="Kirner P."/>
            <person name="Santos Kron A."/>
            <person name="Wolfe K.H."/>
            <person name="Piel J."/>
            <person name="Ahrens C.H."/>
            <person name="Henk D."/>
            <person name="Freimoser F.M."/>
        </authorList>
    </citation>
    <scope>NUCLEOTIDE SEQUENCE [LARGE SCALE GENOMIC DNA]</scope>
    <source>
        <strain evidence="2">APC 1.2</strain>
    </source>
</reference>
<proteinExistence type="predicted"/>
<sequence length="147" mass="16280">MLKPPLIGKVVLSSPKPCIVVNTNVAVTSHAITIPPGPPVPNADPEPTKRPVPIDPPIAIICKWRFFNFFRSCELAALKFAFSTASKSSKFKTAWSARLNESLKFCHVDPFPGSALWLDASYVWLCDSRDLADMMCGRKMWVTNTTD</sequence>
<name>A0A4P6XJJ6_9ASCO</name>
<evidence type="ECO:0000313" key="2">
    <source>
        <dbReference type="Proteomes" id="UP000292447"/>
    </source>
</evidence>
<dbReference type="AlphaFoldDB" id="A0A4P6XJJ6"/>
<dbReference type="EMBL" id="CP034457">
    <property type="protein sequence ID" value="QBM87360.1"/>
    <property type="molecule type" value="Genomic_DNA"/>
</dbReference>